<dbReference type="RefSeq" id="WP_092756551.1">
    <property type="nucleotide sequence ID" value="NZ_FOCG01000006.1"/>
</dbReference>
<feature type="transmembrane region" description="Helical" evidence="5">
    <location>
        <begin position="92"/>
        <end position="114"/>
    </location>
</feature>
<keyword evidence="7" id="KW-1185">Reference proteome</keyword>
<dbReference type="Pfam" id="PF03595">
    <property type="entry name" value="SLAC1"/>
    <property type="match status" value="1"/>
</dbReference>
<gene>
    <name evidence="6" type="ORF">SAMN05216180_2944</name>
</gene>
<sequence length="311" mass="33973">MKQRIKAIPLPLSGVMLGCAALGNLLQSYSETVRILFGLVAAAALLLLVLKLILSPSSVSEDMKNPILASVAGTFPMALMLLSVYVKPMIGTAAFWIWVLSIALHAVLIVFFTIRFMLKPQMPKVFASYFIVYVGIAAASITAPAYNMQVLGYGLFWFAFVSLLFLLGFIGYRYIKYPQIPEPAQPLFCIFAAPASLCLAGYLQSAAEKQLWLVAVMAVLSFALYLMALAMLPRLLRLPFYPSYAAFTFPFVVSAIALKQTAGYLAKIGQPVSALKYVVLFQTVIAVILVVYTLVRFLSAAYSCTSQPAVK</sequence>
<evidence type="ECO:0000256" key="2">
    <source>
        <dbReference type="ARBA" id="ARBA00022692"/>
    </source>
</evidence>
<protein>
    <submittedName>
        <fullName evidence="6">Exfoliative toxin A/B</fullName>
    </submittedName>
</protein>
<comment type="subcellular location">
    <subcellularLocation>
        <location evidence="1">Membrane</location>
        <topology evidence="1">Multi-pass membrane protein</topology>
    </subcellularLocation>
</comment>
<dbReference type="PANTHER" id="PTHR37955:SF1">
    <property type="entry name" value="DEP DOMAIN-CONTAINING PROTEIN"/>
    <property type="match status" value="1"/>
</dbReference>
<dbReference type="STRING" id="474960.SAMN05216180_2944"/>
<feature type="transmembrane region" description="Helical" evidence="5">
    <location>
        <begin position="187"/>
        <end position="205"/>
    </location>
</feature>
<evidence type="ECO:0000256" key="3">
    <source>
        <dbReference type="ARBA" id="ARBA00022989"/>
    </source>
</evidence>
<accession>A0A1H8EAD0</accession>
<feature type="transmembrane region" description="Helical" evidence="5">
    <location>
        <begin position="244"/>
        <end position="262"/>
    </location>
</feature>
<reference evidence="6 7" key="1">
    <citation type="submission" date="2016-10" db="EMBL/GenBank/DDBJ databases">
        <authorList>
            <person name="de Groot N.N."/>
        </authorList>
    </citation>
    <scope>NUCLEOTIDE SEQUENCE [LARGE SCALE GENOMIC DNA]</scope>
    <source>
        <strain evidence="6 7">CGMCC 1.5070</strain>
    </source>
</reference>
<keyword evidence="3 5" id="KW-1133">Transmembrane helix</keyword>
<feature type="transmembrane region" description="Helical" evidence="5">
    <location>
        <begin position="66"/>
        <end position="86"/>
    </location>
</feature>
<dbReference type="EMBL" id="FOCG01000006">
    <property type="protein sequence ID" value="SEN16386.1"/>
    <property type="molecule type" value="Genomic_DNA"/>
</dbReference>
<organism evidence="6 7">
    <name type="scientific">Hydrogenoanaerobacterium saccharovorans</name>
    <dbReference type="NCBI Taxonomy" id="474960"/>
    <lineage>
        <taxon>Bacteria</taxon>
        <taxon>Bacillati</taxon>
        <taxon>Bacillota</taxon>
        <taxon>Clostridia</taxon>
        <taxon>Eubacteriales</taxon>
        <taxon>Oscillospiraceae</taxon>
        <taxon>Hydrogenoanaerobacterium</taxon>
    </lineage>
</organism>
<dbReference type="AlphaFoldDB" id="A0A1H8EAD0"/>
<feature type="transmembrane region" description="Helical" evidence="5">
    <location>
        <begin position="126"/>
        <end position="146"/>
    </location>
</feature>
<dbReference type="Gene3D" id="1.50.10.150">
    <property type="entry name" value="Voltage-dependent anion channel"/>
    <property type="match status" value="1"/>
</dbReference>
<keyword evidence="2 5" id="KW-0812">Transmembrane</keyword>
<proteinExistence type="predicted"/>
<dbReference type="PROSITE" id="PS51257">
    <property type="entry name" value="PROKAR_LIPOPROTEIN"/>
    <property type="match status" value="1"/>
</dbReference>
<dbReference type="GO" id="GO:0005886">
    <property type="term" value="C:plasma membrane"/>
    <property type="evidence" value="ECO:0007669"/>
    <property type="project" value="TreeGrafter"/>
</dbReference>
<feature type="transmembrane region" description="Helical" evidence="5">
    <location>
        <begin position="274"/>
        <end position="295"/>
    </location>
</feature>
<dbReference type="CDD" id="cd09325">
    <property type="entry name" value="TDT_C4-dicarb_trans"/>
    <property type="match status" value="1"/>
</dbReference>
<feature type="transmembrane region" description="Helical" evidence="5">
    <location>
        <begin position="152"/>
        <end position="175"/>
    </location>
</feature>
<dbReference type="GO" id="GO:0046583">
    <property type="term" value="F:monoatomic cation efflux transmembrane transporter activity"/>
    <property type="evidence" value="ECO:0007669"/>
    <property type="project" value="TreeGrafter"/>
</dbReference>
<evidence type="ECO:0000313" key="7">
    <source>
        <dbReference type="Proteomes" id="UP000199158"/>
    </source>
</evidence>
<dbReference type="Proteomes" id="UP000199158">
    <property type="component" value="Unassembled WGS sequence"/>
</dbReference>
<dbReference type="InterPro" id="IPR038665">
    <property type="entry name" value="Voltage-dep_anion_channel_sf"/>
</dbReference>
<keyword evidence="4 5" id="KW-0472">Membrane</keyword>
<evidence type="ECO:0000256" key="1">
    <source>
        <dbReference type="ARBA" id="ARBA00004141"/>
    </source>
</evidence>
<dbReference type="InterPro" id="IPR052951">
    <property type="entry name" value="Tellurite_res_ion_channel"/>
</dbReference>
<feature type="transmembrane region" description="Helical" evidence="5">
    <location>
        <begin position="211"/>
        <end position="232"/>
    </location>
</feature>
<feature type="transmembrane region" description="Helical" evidence="5">
    <location>
        <begin position="7"/>
        <end position="29"/>
    </location>
</feature>
<evidence type="ECO:0000256" key="5">
    <source>
        <dbReference type="SAM" id="Phobius"/>
    </source>
</evidence>
<evidence type="ECO:0000313" key="6">
    <source>
        <dbReference type="EMBL" id="SEN16386.1"/>
    </source>
</evidence>
<feature type="transmembrane region" description="Helical" evidence="5">
    <location>
        <begin position="35"/>
        <end position="54"/>
    </location>
</feature>
<dbReference type="InterPro" id="IPR004695">
    <property type="entry name" value="SLAC1/Mae1/Ssu1/TehA"/>
</dbReference>
<evidence type="ECO:0000256" key="4">
    <source>
        <dbReference type="ARBA" id="ARBA00023136"/>
    </source>
</evidence>
<dbReference type="OrthoDB" id="309023at2"/>
<name>A0A1H8EAD0_9FIRM</name>
<dbReference type="PANTHER" id="PTHR37955">
    <property type="entry name" value="TELLURITE RESISTANCE PROTEIN TEHA"/>
    <property type="match status" value="1"/>
</dbReference>